<reference evidence="2 3" key="1">
    <citation type="submission" date="2018-01" db="EMBL/GenBank/DDBJ databases">
        <authorList>
            <person name="Clerissi C."/>
        </authorList>
    </citation>
    <scope>NUCLEOTIDE SEQUENCE [LARGE SCALE GENOMIC DNA]</scope>
    <source>
        <strain evidence="2">Cupriavidus taiwanensis SWF 66322</strain>
        <plasmid evidence="3">cbm2636_mp</plasmid>
    </source>
</reference>
<keyword evidence="2" id="KW-0614">Plasmid</keyword>
<name>A0A9Q7UYE5_9BURK</name>
<dbReference type="EMBL" id="LT984814">
    <property type="protein sequence ID" value="SPD66897.1"/>
    <property type="molecule type" value="Genomic_DNA"/>
</dbReference>
<dbReference type="Proteomes" id="UP000254259">
    <property type="component" value="Plasmid CBM2636_mp"/>
</dbReference>
<evidence type="ECO:0000256" key="1">
    <source>
        <dbReference type="SAM" id="MobiDB-lite"/>
    </source>
</evidence>
<proteinExistence type="predicted"/>
<sequence>MPAQRFTASAKKSSCATVRDAIARRGCLGAPSPAVLMLSTPPGHDLPPAFKPNRFTNGFHSADKSLYVRENPDHSPKTTNGTAVAGRAVRLS</sequence>
<protein>
    <submittedName>
        <fullName evidence="2">Uncharacterized protein</fullName>
    </submittedName>
</protein>
<dbReference type="AlphaFoldDB" id="A0A9Q7UYE5"/>
<accession>A0A9Q7UYE5</accession>
<gene>
    <name evidence="2" type="ORF">CBM2636_MP10533</name>
</gene>
<evidence type="ECO:0000313" key="2">
    <source>
        <dbReference type="EMBL" id="SPD66897.1"/>
    </source>
</evidence>
<feature type="region of interest" description="Disordered" evidence="1">
    <location>
        <begin position="69"/>
        <end position="92"/>
    </location>
</feature>
<geneLocation type="plasmid" evidence="3">
    <name>cbm2636_mp</name>
</geneLocation>
<organism evidence="2 3">
    <name type="scientific">Cupriavidus taiwanensis</name>
    <dbReference type="NCBI Taxonomy" id="164546"/>
    <lineage>
        <taxon>Bacteria</taxon>
        <taxon>Pseudomonadati</taxon>
        <taxon>Pseudomonadota</taxon>
        <taxon>Betaproteobacteria</taxon>
        <taxon>Burkholderiales</taxon>
        <taxon>Burkholderiaceae</taxon>
        <taxon>Cupriavidus</taxon>
    </lineage>
</organism>
<evidence type="ECO:0000313" key="3">
    <source>
        <dbReference type="Proteomes" id="UP000254259"/>
    </source>
</evidence>